<dbReference type="PANTHER" id="PTHR32060">
    <property type="entry name" value="TAIL-SPECIFIC PROTEASE"/>
    <property type="match status" value="1"/>
</dbReference>
<accession>A0A1M5D643</accession>
<dbReference type="GO" id="GO:0008236">
    <property type="term" value="F:serine-type peptidase activity"/>
    <property type="evidence" value="ECO:0007669"/>
    <property type="project" value="UniProtKB-KW"/>
</dbReference>
<evidence type="ECO:0000256" key="5">
    <source>
        <dbReference type="RuleBase" id="RU004404"/>
    </source>
</evidence>
<dbReference type="PANTHER" id="PTHR32060:SF30">
    <property type="entry name" value="CARBOXY-TERMINAL PROCESSING PROTEASE CTPA"/>
    <property type="match status" value="1"/>
</dbReference>
<keyword evidence="2 5" id="KW-0645">Protease</keyword>
<dbReference type="CDD" id="cd06782">
    <property type="entry name" value="cpPDZ_CPP-like"/>
    <property type="match status" value="1"/>
</dbReference>
<dbReference type="AlphaFoldDB" id="A0A1M5D643"/>
<dbReference type="InterPro" id="IPR036034">
    <property type="entry name" value="PDZ_sf"/>
</dbReference>
<reference evidence="7 8" key="1">
    <citation type="submission" date="2016-11" db="EMBL/GenBank/DDBJ databases">
        <authorList>
            <person name="Jaros S."/>
            <person name="Januszkiewicz K."/>
            <person name="Wedrychowicz H."/>
        </authorList>
    </citation>
    <scope>NUCLEOTIDE SEQUENCE [LARGE SCALE GENOMIC DNA]</scope>
    <source>
        <strain evidence="7 8">DSM 17137</strain>
    </source>
</reference>
<dbReference type="GO" id="GO:0006508">
    <property type="term" value="P:proteolysis"/>
    <property type="evidence" value="ECO:0007669"/>
    <property type="project" value="UniProtKB-KW"/>
</dbReference>
<dbReference type="InterPro" id="IPR001478">
    <property type="entry name" value="PDZ"/>
</dbReference>
<dbReference type="PROSITE" id="PS50106">
    <property type="entry name" value="PDZ"/>
    <property type="match status" value="1"/>
</dbReference>
<dbReference type="Gene3D" id="2.30.42.10">
    <property type="match status" value="1"/>
</dbReference>
<dbReference type="InterPro" id="IPR005151">
    <property type="entry name" value="Tail-specific_protease"/>
</dbReference>
<gene>
    <name evidence="7" type="ORF">SAMN02745223_03150</name>
</gene>
<evidence type="ECO:0000259" key="6">
    <source>
        <dbReference type="PROSITE" id="PS50106"/>
    </source>
</evidence>
<dbReference type="InterPro" id="IPR004447">
    <property type="entry name" value="Peptidase_S41A"/>
</dbReference>
<dbReference type="Pfam" id="PF17820">
    <property type="entry name" value="PDZ_6"/>
    <property type="match status" value="1"/>
</dbReference>
<dbReference type="InterPro" id="IPR041489">
    <property type="entry name" value="PDZ_6"/>
</dbReference>
<dbReference type="SMART" id="SM00228">
    <property type="entry name" value="PDZ"/>
    <property type="match status" value="1"/>
</dbReference>
<evidence type="ECO:0000256" key="1">
    <source>
        <dbReference type="ARBA" id="ARBA00009179"/>
    </source>
</evidence>
<proteinExistence type="inferred from homology"/>
<dbReference type="GO" id="GO:0004175">
    <property type="term" value="F:endopeptidase activity"/>
    <property type="evidence" value="ECO:0007669"/>
    <property type="project" value="TreeGrafter"/>
</dbReference>
<dbReference type="EMBL" id="FQVC01000010">
    <property type="protein sequence ID" value="SHF62441.1"/>
    <property type="molecule type" value="Genomic_DNA"/>
</dbReference>
<dbReference type="SMART" id="SM00245">
    <property type="entry name" value="TSPc"/>
    <property type="match status" value="1"/>
</dbReference>
<keyword evidence="3 5" id="KW-0378">Hydrolase</keyword>
<keyword evidence="4 5" id="KW-0720">Serine protease</keyword>
<dbReference type="GO" id="GO:0007165">
    <property type="term" value="P:signal transduction"/>
    <property type="evidence" value="ECO:0007669"/>
    <property type="project" value="TreeGrafter"/>
</dbReference>
<evidence type="ECO:0000256" key="2">
    <source>
        <dbReference type="ARBA" id="ARBA00022670"/>
    </source>
</evidence>
<feature type="domain" description="PDZ" evidence="6">
    <location>
        <begin position="107"/>
        <end position="189"/>
    </location>
</feature>
<evidence type="ECO:0000256" key="4">
    <source>
        <dbReference type="ARBA" id="ARBA00022825"/>
    </source>
</evidence>
<dbReference type="Proteomes" id="UP000184533">
    <property type="component" value="Unassembled WGS sequence"/>
</dbReference>
<name>A0A1M5D643_9HYPH</name>
<dbReference type="FunFam" id="2.30.42.10:FF:000063">
    <property type="entry name" value="Peptidase, S41 family"/>
    <property type="match status" value="1"/>
</dbReference>
<comment type="similarity">
    <text evidence="1 5">Belongs to the peptidase S41A family.</text>
</comment>
<dbReference type="Pfam" id="PF03572">
    <property type="entry name" value="Peptidase_S41"/>
    <property type="match status" value="1"/>
</dbReference>
<dbReference type="Gene3D" id="3.30.750.44">
    <property type="match status" value="1"/>
</dbReference>
<evidence type="ECO:0000313" key="7">
    <source>
        <dbReference type="EMBL" id="SHF62441.1"/>
    </source>
</evidence>
<dbReference type="NCBIfam" id="TIGR00225">
    <property type="entry name" value="prc"/>
    <property type="match status" value="1"/>
</dbReference>
<dbReference type="SUPFAM" id="SSF50156">
    <property type="entry name" value="PDZ domain-like"/>
    <property type="match status" value="1"/>
</dbReference>
<dbReference type="InterPro" id="IPR029045">
    <property type="entry name" value="ClpP/crotonase-like_dom_sf"/>
</dbReference>
<protein>
    <submittedName>
        <fullName evidence="7">Carboxyl-terminal processing protease</fullName>
    </submittedName>
</protein>
<dbReference type="CDD" id="cd07560">
    <property type="entry name" value="Peptidase_S41_CPP"/>
    <property type="match status" value="1"/>
</dbReference>
<sequence length="479" mass="50063">MCRSDAAPCLVCFNWVEDVPSHPHAYFSGIIVALILFVTPAFGQGSAPGASGAADRLANMALFGAVFDHIRGGYVDAPDERELVRAAVQGMLTSLDPHSNYLSPDAYDDMREGISGEYAGVGLQTQMIDGAVTVMVAFEDTPAGRVGIRAGDVIIAVDGISIAGFSHDEAVSRMRGPTGSKVTIAVRREGVGDLIDFALERAIIATPVVRWSMENDVALVTLASFSAQAAPGLTTAVDRIYAQRCGVAPKGLILDLRNNRGGLVDQAVLVADAFLRRGAVVLIRGRSDQESARFDAQSDALDARLAEVPLIVLINGASASAAEIVAGALQDHARATLIGTRSFGKGSVQSIISLGGNGAIRLTTARYYTPSNRSIQALGIVPDIEIEQMVPPELAGADIVQGEASLVGHLTSEGQQLSSTGSSAYVPLAKEDHAQLQYALRLIAQMHDATSDQARPISHGGQDLSPAIDAVHGSCAMAG</sequence>
<dbReference type="SUPFAM" id="SSF52096">
    <property type="entry name" value="ClpP/crotonase"/>
    <property type="match status" value="1"/>
</dbReference>
<organism evidence="7 8">
    <name type="scientific">Devosia limi DSM 17137</name>
    <dbReference type="NCBI Taxonomy" id="1121477"/>
    <lineage>
        <taxon>Bacteria</taxon>
        <taxon>Pseudomonadati</taxon>
        <taxon>Pseudomonadota</taxon>
        <taxon>Alphaproteobacteria</taxon>
        <taxon>Hyphomicrobiales</taxon>
        <taxon>Devosiaceae</taxon>
        <taxon>Devosia</taxon>
    </lineage>
</organism>
<evidence type="ECO:0000313" key="8">
    <source>
        <dbReference type="Proteomes" id="UP000184533"/>
    </source>
</evidence>
<evidence type="ECO:0000256" key="3">
    <source>
        <dbReference type="ARBA" id="ARBA00022801"/>
    </source>
</evidence>
<dbReference type="Gene3D" id="3.90.226.10">
    <property type="entry name" value="2-enoyl-CoA Hydratase, Chain A, domain 1"/>
    <property type="match status" value="1"/>
</dbReference>
<dbReference type="GO" id="GO:0030288">
    <property type="term" value="C:outer membrane-bounded periplasmic space"/>
    <property type="evidence" value="ECO:0007669"/>
    <property type="project" value="TreeGrafter"/>
</dbReference>